<dbReference type="NCBIfam" id="NF047422">
    <property type="entry name" value="YfmF_fam"/>
    <property type="match status" value="1"/>
</dbReference>
<dbReference type="InterPro" id="IPR011249">
    <property type="entry name" value="Metalloenz_LuxS/M16"/>
</dbReference>
<dbReference type="InterPro" id="IPR007863">
    <property type="entry name" value="Peptidase_M16_C"/>
</dbReference>
<proteinExistence type="predicted"/>
<evidence type="ECO:0000313" key="2">
    <source>
        <dbReference type="EMBL" id="AAM80457.1"/>
    </source>
</evidence>
<dbReference type="Gene3D" id="3.30.830.10">
    <property type="entry name" value="Metalloenzyme, LuxS/M16 peptidase-like"/>
    <property type="match status" value="2"/>
</dbReference>
<dbReference type="PANTHER" id="PTHR11851">
    <property type="entry name" value="METALLOPROTEASE"/>
    <property type="match status" value="1"/>
</dbReference>
<dbReference type="AlphaFoldDB" id="A0A0H2UWV1"/>
<protein>
    <recommendedName>
        <fullName evidence="1">Peptidase M16 C-terminal domain-containing protein</fullName>
    </recommendedName>
</protein>
<dbReference type="GeneID" id="69901617"/>
<feature type="domain" description="Peptidase M16 C-terminal" evidence="1">
    <location>
        <begin position="187"/>
        <end position="350"/>
    </location>
</feature>
<accession>A0A0H2UWV1</accession>
<evidence type="ECO:0000313" key="3">
    <source>
        <dbReference type="Proteomes" id="UP000000564"/>
    </source>
</evidence>
<reference evidence="2 3" key="1">
    <citation type="journal article" date="2002" name="Proc. Natl. Acad. Sci. U.S.A.">
        <title>Genome sequence of a serotype M3 strain of group A Streptococcus: phage-encoded toxins, the high-virulence phenotype, and clone emergence.</title>
        <authorList>
            <person name="Beres S.B."/>
            <person name="Sylva G.L."/>
            <person name="Barbian K.D."/>
            <person name="Lei B."/>
            <person name="Hoff J.S."/>
            <person name="Mammarella N.D."/>
            <person name="Liu M.Y."/>
            <person name="Smoot J.C."/>
            <person name="Porcella S.F."/>
            <person name="Parkins L.D."/>
            <person name="Campbell D.S."/>
            <person name="Smith T.M."/>
            <person name="McCormick J.K."/>
            <person name="Leung D.Y."/>
            <person name="Schlievert P.M."/>
            <person name="Musser J.M."/>
        </authorList>
    </citation>
    <scope>NUCLEOTIDE SEQUENCE [LARGE SCALE GENOMIC DNA]</scope>
    <source>
        <strain evidence="3">ATCC BAA-595 / MGAS315</strain>
    </source>
</reference>
<dbReference type="InterPro" id="IPR050361">
    <property type="entry name" value="MPP/UQCRC_Complex"/>
</dbReference>
<dbReference type="Pfam" id="PF05193">
    <property type="entry name" value="Peptidase_M16_C"/>
    <property type="match status" value="1"/>
</dbReference>
<dbReference type="HOGENOM" id="CLU_052943_0_0_9"/>
<dbReference type="GO" id="GO:0046872">
    <property type="term" value="F:metal ion binding"/>
    <property type="evidence" value="ECO:0007669"/>
    <property type="project" value="InterPro"/>
</dbReference>
<dbReference type="Proteomes" id="UP000000564">
    <property type="component" value="Chromosome"/>
</dbReference>
<sequence>MKIVQGVQLHLIKTKQFKTNHITFRFSGDLNQKTVAKRVLVAQMLATANECYPTVRQFREKLARLYGASLSTNVLTKGLVHIVDIDITFIQDRYACNGEKILDEMIQFLKDILFSPLLSIAQYQPKVFETEKNNLINYIESDREDSFYYSSLKVKELFYCNKNLQMSEYGSPELIAKETAYTSYQEFHKMLNEDQIDIFILGDFDDYRVVQLIHQFPLDNRNKNLNFFHLQNSVNIIKESIEKRAVHQSILQLAYHFPSVFGQRDYYALVLLNGLLGSFAHSRLFIKIREEEGLAYSIGCRFDSYTGLFEIYTGIDSQHRIKTLQLIIQELNAIKMGRFSEQLIKKTRSMLLNNALLSEDYNKNIIERIYTSSYIDSSYSIENWIKGVNEVNKADIIKVANLLKLQTVYFLEGI</sequence>
<organism evidence="2 3">
    <name type="scientific">Streptococcus pyogenes serotype M3 (strain ATCC BAA-595 / MGAS315)</name>
    <dbReference type="NCBI Taxonomy" id="198466"/>
    <lineage>
        <taxon>Bacteria</taxon>
        <taxon>Bacillati</taxon>
        <taxon>Bacillota</taxon>
        <taxon>Bacilli</taxon>
        <taxon>Lactobacillales</taxon>
        <taxon>Streptococcaceae</taxon>
        <taxon>Streptococcus</taxon>
    </lineage>
</organism>
<dbReference type="EMBL" id="AE014074">
    <property type="protein sequence ID" value="AAM80457.1"/>
    <property type="molecule type" value="Genomic_DNA"/>
</dbReference>
<dbReference type="SUPFAM" id="SSF63411">
    <property type="entry name" value="LuxS/MPP-like metallohydrolase"/>
    <property type="match status" value="2"/>
</dbReference>
<gene>
    <name evidence="2" type="ordered locus">SpyM3_1850</name>
</gene>
<evidence type="ECO:0000259" key="1">
    <source>
        <dbReference type="Pfam" id="PF05193"/>
    </source>
</evidence>
<name>A0A0H2UWV1_STRP3</name>
<dbReference type="KEGG" id="spg:SpyM3_1850"/>
<dbReference type="RefSeq" id="WP_011055112.1">
    <property type="nucleotide sequence ID" value="NC_004070.1"/>
</dbReference>
<dbReference type="PANTHER" id="PTHR11851:SF186">
    <property type="entry name" value="INACTIVE METALLOPROTEASE YMFF-RELATED"/>
    <property type="match status" value="1"/>
</dbReference>